<dbReference type="PANTHER" id="PTHR48048">
    <property type="entry name" value="GLYCOSYLTRANSFERASE"/>
    <property type="match status" value="1"/>
</dbReference>
<dbReference type="InterPro" id="IPR050481">
    <property type="entry name" value="UDP-glycosyltransf_plant"/>
</dbReference>
<evidence type="ECO:0000313" key="4">
    <source>
        <dbReference type="EnsemblPlants" id="QL02p073358:mrna"/>
    </source>
</evidence>
<dbReference type="AlphaFoldDB" id="A0A7N2QZP2"/>
<proteinExistence type="inferred from homology"/>
<comment type="similarity">
    <text evidence="1">Belongs to the UDP-glycosyltransferase family.</text>
</comment>
<dbReference type="CDD" id="cd03784">
    <property type="entry name" value="GT1_Gtf-like"/>
    <property type="match status" value="1"/>
</dbReference>
<protein>
    <submittedName>
        <fullName evidence="4">Uncharacterized protein</fullName>
    </submittedName>
</protein>
<dbReference type="Gene3D" id="3.40.50.2000">
    <property type="entry name" value="Glycogen Phosphorylase B"/>
    <property type="match status" value="2"/>
</dbReference>
<dbReference type="SUPFAM" id="SSF53756">
    <property type="entry name" value="UDP-Glycosyltransferase/glycogen phosphorylase"/>
    <property type="match status" value="1"/>
</dbReference>
<dbReference type="Gramene" id="QL02p073358:mrna">
    <property type="protein sequence ID" value="QL02p073358:mrna"/>
    <property type="gene ID" value="QL02p073358"/>
</dbReference>
<keyword evidence="2" id="KW-0328">Glycosyltransferase</keyword>
<dbReference type="InParanoid" id="A0A7N2QZP2"/>
<keyword evidence="5" id="KW-1185">Reference proteome</keyword>
<evidence type="ECO:0000256" key="2">
    <source>
        <dbReference type="ARBA" id="ARBA00022676"/>
    </source>
</evidence>
<evidence type="ECO:0000256" key="1">
    <source>
        <dbReference type="ARBA" id="ARBA00009995"/>
    </source>
</evidence>
<name>A0A7N2QZP2_QUELO</name>
<evidence type="ECO:0000313" key="5">
    <source>
        <dbReference type="Proteomes" id="UP000594261"/>
    </source>
</evidence>
<dbReference type="PANTHER" id="PTHR48048:SF76">
    <property type="entry name" value="UDP-GLYCOSYLTRANSFERASE 708D1-LIKE"/>
    <property type="match status" value="1"/>
</dbReference>
<accession>A0A7N2QZP2</accession>
<dbReference type="EnsemblPlants" id="QL02p073358:mrna">
    <property type="protein sequence ID" value="QL02p073358:mrna"/>
    <property type="gene ID" value="QL02p073358"/>
</dbReference>
<dbReference type="FunFam" id="3.40.50.2000:FF:000060">
    <property type="entry name" value="Glycosyltransferase"/>
    <property type="match status" value="1"/>
</dbReference>
<organism evidence="4 5">
    <name type="scientific">Quercus lobata</name>
    <name type="common">Valley oak</name>
    <dbReference type="NCBI Taxonomy" id="97700"/>
    <lineage>
        <taxon>Eukaryota</taxon>
        <taxon>Viridiplantae</taxon>
        <taxon>Streptophyta</taxon>
        <taxon>Embryophyta</taxon>
        <taxon>Tracheophyta</taxon>
        <taxon>Spermatophyta</taxon>
        <taxon>Magnoliopsida</taxon>
        <taxon>eudicotyledons</taxon>
        <taxon>Gunneridae</taxon>
        <taxon>Pentapetalae</taxon>
        <taxon>rosids</taxon>
        <taxon>fabids</taxon>
        <taxon>Fagales</taxon>
        <taxon>Fagaceae</taxon>
        <taxon>Quercus</taxon>
    </lineage>
</organism>
<keyword evidence="3" id="KW-0808">Transferase</keyword>
<reference evidence="5" key="1">
    <citation type="journal article" date="2016" name="G3 (Bethesda)">
        <title>First Draft Assembly and Annotation of the Genome of a California Endemic Oak Quercus lobata Nee (Fagaceae).</title>
        <authorList>
            <person name="Sork V.L."/>
            <person name="Fitz-Gibbon S.T."/>
            <person name="Puiu D."/>
            <person name="Crepeau M."/>
            <person name="Gugger P.F."/>
            <person name="Sherman R."/>
            <person name="Stevens K."/>
            <person name="Langley C.H."/>
            <person name="Pellegrini M."/>
            <person name="Salzberg S.L."/>
        </authorList>
    </citation>
    <scope>NUCLEOTIDE SEQUENCE [LARGE SCALE GENOMIC DNA]</scope>
    <source>
        <strain evidence="5">cv. SW786</strain>
    </source>
</reference>
<dbReference type="InterPro" id="IPR002213">
    <property type="entry name" value="UDP_glucos_trans"/>
</dbReference>
<evidence type="ECO:0000256" key="3">
    <source>
        <dbReference type="ARBA" id="ARBA00022679"/>
    </source>
</evidence>
<dbReference type="Proteomes" id="UP000594261">
    <property type="component" value="Chromosome 2"/>
</dbReference>
<dbReference type="OMA" id="SDYCPRV"/>
<dbReference type="GO" id="GO:0035251">
    <property type="term" value="F:UDP-glucosyltransferase activity"/>
    <property type="evidence" value="ECO:0007669"/>
    <property type="project" value="InterPro"/>
</dbReference>
<reference evidence="4" key="2">
    <citation type="submission" date="2021-01" db="UniProtKB">
        <authorList>
            <consortium name="EnsemblPlants"/>
        </authorList>
    </citation>
    <scope>IDENTIFICATION</scope>
</reference>
<dbReference type="Pfam" id="PF00201">
    <property type="entry name" value="UDPGT"/>
    <property type="match status" value="1"/>
</dbReference>
<sequence>MADNIGSQAPPHIALFPSAGMGHLTPFLRIASMLLSSNCMVTLFTAHPTMSATESTYTSLFLSTHPQLKHIKYQLPNHSLPPLQSTTDDPFFLQFAAISRHVHLLYPLLSSASPSFSAIFSDFSLASSITQVAADLAIPNYIPAMARQPPEESVVYVSFGSRTAMSKDQIRELADGLERNGCRFLWIIKSSKVDKEDNQELEDLLGSSFLKRTQYKGIVVKGWVNQQEILAHPATGGFINHCGWNSVMEAASRGMPLLAWRQHGDQRVNAEVVENAGLGIGARDWGWDVELLVKGEEIERKIGVMMKNEKLRDRARKVGEEARKARGTGGSSNKVLMGVIEVLNL</sequence>